<evidence type="ECO:0000313" key="2">
    <source>
        <dbReference type="Proteomes" id="UP000272778"/>
    </source>
</evidence>
<dbReference type="OrthoDB" id="5422805at2"/>
<organism evidence="1 2">
    <name type="scientific">Paraburkholderia dinghuensis</name>
    <dbReference type="NCBI Taxonomy" id="2305225"/>
    <lineage>
        <taxon>Bacteria</taxon>
        <taxon>Pseudomonadati</taxon>
        <taxon>Pseudomonadota</taxon>
        <taxon>Betaproteobacteria</taxon>
        <taxon>Burkholderiales</taxon>
        <taxon>Burkholderiaceae</taxon>
        <taxon>Paraburkholderia</taxon>
    </lineage>
</organism>
<evidence type="ECO:0000313" key="1">
    <source>
        <dbReference type="EMBL" id="RQH08014.1"/>
    </source>
</evidence>
<dbReference type="Proteomes" id="UP000272778">
    <property type="component" value="Unassembled WGS sequence"/>
</dbReference>
<sequence length="112" mass="12526">MAFRYQALDAFAVNPVGEEDVAAVIDSACAILFACLPEDATHVRGKLAGLTDRPGCETEGVLRRRMRERAHAKEEEVSFYVRNNAVRVPGYAILIRMSRMTDRTACEPRLNQ</sequence>
<name>A0A3N6MVK6_9BURK</name>
<keyword evidence="2" id="KW-1185">Reference proteome</keyword>
<dbReference type="RefSeq" id="WP_124150493.1">
    <property type="nucleotide sequence ID" value="NZ_RQIS01000004.1"/>
</dbReference>
<proteinExistence type="predicted"/>
<protein>
    <submittedName>
        <fullName evidence="1">Uncharacterized protein</fullName>
    </submittedName>
</protein>
<dbReference type="EMBL" id="RQIS01000004">
    <property type="protein sequence ID" value="RQH08014.1"/>
    <property type="molecule type" value="Genomic_DNA"/>
</dbReference>
<reference evidence="1 2" key="1">
    <citation type="submission" date="2018-11" db="EMBL/GenBank/DDBJ databases">
        <title>Paraburkholderia sp. DHOA04, isolated from soil.</title>
        <authorList>
            <person name="Gao Z.-H."/>
            <person name="Qiu L.-H."/>
            <person name="Fu J.-C."/>
        </authorList>
    </citation>
    <scope>NUCLEOTIDE SEQUENCE [LARGE SCALE GENOMIC DNA]</scope>
    <source>
        <strain evidence="1 2">DHOA04</strain>
    </source>
</reference>
<dbReference type="AlphaFoldDB" id="A0A3N6MVK6"/>
<gene>
    <name evidence="1" type="ORF">D1Y85_07905</name>
</gene>
<comment type="caution">
    <text evidence="1">The sequence shown here is derived from an EMBL/GenBank/DDBJ whole genome shotgun (WGS) entry which is preliminary data.</text>
</comment>
<accession>A0A3N6MVK6</accession>